<accession>A0ABW3QXN8</accession>
<comment type="caution">
    <text evidence="1">The sequence shown here is derived from an EMBL/GenBank/DDBJ whole genome shotgun (WGS) entry which is preliminary data.</text>
</comment>
<keyword evidence="2" id="KW-1185">Reference proteome</keyword>
<sequence>MTCSPLGRDAEAREARQRALTLFRAQGRVASADELAALLG</sequence>
<protein>
    <submittedName>
        <fullName evidence="1">Uncharacterized protein</fullName>
    </submittedName>
</protein>
<dbReference type="EMBL" id="JBHTLK010000112">
    <property type="protein sequence ID" value="MFD1149593.1"/>
    <property type="molecule type" value="Genomic_DNA"/>
</dbReference>
<dbReference type="RefSeq" id="WP_380724996.1">
    <property type="nucleotide sequence ID" value="NZ_JBHTLK010000112.1"/>
</dbReference>
<gene>
    <name evidence="1" type="ORF">ACFQ3T_20860</name>
</gene>
<organism evidence="1 2">
    <name type="scientific">Saccharothrix hoggarensis</name>
    <dbReference type="NCBI Taxonomy" id="913853"/>
    <lineage>
        <taxon>Bacteria</taxon>
        <taxon>Bacillati</taxon>
        <taxon>Actinomycetota</taxon>
        <taxon>Actinomycetes</taxon>
        <taxon>Pseudonocardiales</taxon>
        <taxon>Pseudonocardiaceae</taxon>
        <taxon>Saccharothrix</taxon>
    </lineage>
</organism>
<evidence type="ECO:0000313" key="1">
    <source>
        <dbReference type="EMBL" id="MFD1149593.1"/>
    </source>
</evidence>
<name>A0ABW3QXN8_9PSEU</name>
<dbReference type="Proteomes" id="UP001597168">
    <property type="component" value="Unassembled WGS sequence"/>
</dbReference>
<proteinExistence type="predicted"/>
<reference evidence="2" key="1">
    <citation type="journal article" date="2019" name="Int. J. Syst. Evol. Microbiol.">
        <title>The Global Catalogue of Microorganisms (GCM) 10K type strain sequencing project: providing services to taxonomists for standard genome sequencing and annotation.</title>
        <authorList>
            <consortium name="The Broad Institute Genomics Platform"/>
            <consortium name="The Broad Institute Genome Sequencing Center for Infectious Disease"/>
            <person name="Wu L."/>
            <person name="Ma J."/>
        </authorList>
    </citation>
    <scope>NUCLEOTIDE SEQUENCE [LARGE SCALE GENOMIC DNA]</scope>
    <source>
        <strain evidence="2">CCUG 60214</strain>
    </source>
</reference>
<evidence type="ECO:0000313" key="2">
    <source>
        <dbReference type="Proteomes" id="UP001597168"/>
    </source>
</evidence>